<feature type="compositionally biased region" description="Low complexity" evidence="1">
    <location>
        <begin position="322"/>
        <end position="338"/>
    </location>
</feature>
<feature type="compositionally biased region" description="Low complexity" evidence="1">
    <location>
        <begin position="281"/>
        <end position="292"/>
    </location>
</feature>
<reference evidence="2" key="2">
    <citation type="submission" date="2024-10" db="UniProtKB">
        <authorList>
            <consortium name="EnsemblProtists"/>
        </authorList>
    </citation>
    <scope>IDENTIFICATION</scope>
</reference>
<feature type="compositionally biased region" description="Basic and acidic residues" evidence="1">
    <location>
        <begin position="107"/>
        <end position="119"/>
    </location>
</feature>
<feature type="region of interest" description="Disordered" evidence="1">
    <location>
        <begin position="281"/>
        <end position="352"/>
    </location>
</feature>
<dbReference type="KEGG" id="ehx:EMIHUDRAFT_464772"/>
<dbReference type="AlphaFoldDB" id="A0A0D3INP2"/>
<feature type="region of interest" description="Disordered" evidence="1">
    <location>
        <begin position="97"/>
        <end position="119"/>
    </location>
</feature>
<protein>
    <submittedName>
        <fullName evidence="2">Uncharacterized protein</fullName>
    </submittedName>
</protein>
<feature type="region of interest" description="Disordered" evidence="1">
    <location>
        <begin position="152"/>
        <end position="203"/>
    </location>
</feature>
<name>A0A0D3INP2_EMIH1</name>
<reference evidence="3" key="1">
    <citation type="journal article" date="2013" name="Nature">
        <title>Pan genome of the phytoplankton Emiliania underpins its global distribution.</title>
        <authorList>
            <person name="Read B.A."/>
            <person name="Kegel J."/>
            <person name="Klute M.J."/>
            <person name="Kuo A."/>
            <person name="Lefebvre S.C."/>
            <person name="Maumus F."/>
            <person name="Mayer C."/>
            <person name="Miller J."/>
            <person name="Monier A."/>
            <person name="Salamov A."/>
            <person name="Young J."/>
            <person name="Aguilar M."/>
            <person name="Claverie J.M."/>
            <person name="Frickenhaus S."/>
            <person name="Gonzalez K."/>
            <person name="Herman E.K."/>
            <person name="Lin Y.C."/>
            <person name="Napier J."/>
            <person name="Ogata H."/>
            <person name="Sarno A.F."/>
            <person name="Shmutz J."/>
            <person name="Schroeder D."/>
            <person name="de Vargas C."/>
            <person name="Verret F."/>
            <person name="von Dassow P."/>
            <person name="Valentin K."/>
            <person name="Van de Peer Y."/>
            <person name="Wheeler G."/>
            <person name="Dacks J.B."/>
            <person name="Delwiche C.F."/>
            <person name="Dyhrman S.T."/>
            <person name="Glockner G."/>
            <person name="John U."/>
            <person name="Richards T."/>
            <person name="Worden A.Z."/>
            <person name="Zhang X."/>
            <person name="Grigoriev I.V."/>
            <person name="Allen A.E."/>
            <person name="Bidle K."/>
            <person name="Borodovsky M."/>
            <person name="Bowler C."/>
            <person name="Brownlee C."/>
            <person name="Cock J.M."/>
            <person name="Elias M."/>
            <person name="Gladyshev V.N."/>
            <person name="Groth M."/>
            <person name="Guda C."/>
            <person name="Hadaegh A."/>
            <person name="Iglesias-Rodriguez M.D."/>
            <person name="Jenkins J."/>
            <person name="Jones B.M."/>
            <person name="Lawson T."/>
            <person name="Leese F."/>
            <person name="Lindquist E."/>
            <person name="Lobanov A."/>
            <person name="Lomsadze A."/>
            <person name="Malik S.B."/>
            <person name="Marsh M.E."/>
            <person name="Mackinder L."/>
            <person name="Mock T."/>
            <person name="Mueller-Roeber B."/>
            <person name="Pagarete A."/>
            <person name="Parker M."/>
            <person name="Probert I."/>
            <person name="Quesneville H."/>
            <person name="Raines C."/>
            <person name="Rensing S.A."/>
            <person name="Riano-Pachon D.M."/>
            <person name="Richier S."/>
            <person name="Rokitta S."/>
            <person name="Shiraiwa Y."/>
            <person name="Soanes D.M."/>
            <person name="van der Giezen M."/>
            <person name="Wahlund T.M."/>
            <person name="Williams B."/>
            <person name="Wilson W."/>
            <person name="Wolfe G."/>
            <person name="Wurch L.L."/>
        </authorList>
    </citation>
    <scope>NUCLEOTIDE SEQUENCE</scope>
</reference>
<evidence type="ECO:0000313" key="3">
    <source>
        <dbReference type="Proteomes" id="UP000013827"/>
    </source>
</evidence>
<dbReference type="EnsemblProtists" id="EOD12877">
    <property type="protein sequence ID" value="EOD12877"/>
    <property type="gene ID" value="EMIHUDRAFT_464772"/>
</dbReference>
<keyword evidence="3" id="KW-1185">Reference proteome</keyword>
<evidence type="ECO:0000256" key="1">
    <source>
        <dbReference type="SAM" id="MobiDB-lite"/>
    </source>
</evidence>
<dbReference type="Proteomes" id="UP000013827">
    <property type="component" value="Unassembled WGS sequence"/>
</dbReference>
<dbReference type="HOGENOM" id="CLU_788539_0_0_1"/>
<organism evidence="2 3">
    <name type="scientific">Emiliania huxleyi (strain CCMP1516)</name>
    <dbReference type="NCBI Taxonomy" id="280463"/>
    <lineage>
        <taxon>Eukaryota</taxon>
        <taxon>Haptista</taxon>
        <taxon>Haptophyta</taxon>
        <taxon>Prymnesiophyceae</taxon>
        <taxon>Isochrysidales</taxon>
        <taxon>Noelaerhabdaceae</taxon>
        <taxon>Emiliania</taxon>
    </lineage>
</organism>
<accession>A0A0D3INP2</accession>
<sequence length="352" mass="36844">MASIEQAVAALNAAAAGVLGFEPALSFAGARDAEHLVASFGALVTACKSAQAAASAAELSAARQYAAADRLDKAVHASRARIDSLEAQVSRQEAELDRRSKALSGAMHREAQREATLRRREREIERMQARLADKLRGGAKAQLIEAPAARKREAAAAADGQRQMALDSRLPSPLRPLRDISPNRRSGAATPPSAKAAAREALSEERRLLREQRERLLERAAAVDEAAEAVDQRRRDRGSVVGRAFVAAHGLAPRPLSNPCAALASFLDSLNERLFTPTTTGPCATAADGGLSPPTPSSRSRRLFASRAAGAPKPADPPNDPPAAGSDEAAGPSEAPAAGPSPIPPLVSIERC</sequence>
<dbReference type="GeneID" id="17259030"/>
<dbReference type="RefSeq" id="XP_005765306.1">
    <property type="nucleotide sequence ID" value="XM_005765249.1"/>
</dbReference>
<evidence type="ECO:0000313" key="2">
    <source>
        <dbReference type="EnsemblProtists" id="EOD12877"/>
    </source>
</evidence>
<proteinExistence type="predicted"/>
<dbReference type="PaxDb" id="2903-EOD12877"/>